<organism evidence="1 2">
    <name type="scientific">Pristionchus fissidentatus</name>
    <dbReference type="NCBI Taxonomy" id="1538716"/>
    <lineage>
        <taxon>Eukaryota</taxon>
        <taxon>Metazoa</taxon>
        <taxon>Ecdysozoa</taxon>
        <taxon>Nematoda</taxon>
        <taxon>Chromadorea</taxon>
        <taxon>Rhabditida</taxon>
        <taxon>Rhabditina</taxon>
        <taxon>Diplogasteromorpha</taxon>
        <taxon>Diplogasteroidea</taxon>
        <taxon>Neodiplogasteridae</taxon>
        <taxon>Pristionchus</taxon>
    </lineage>
</organism>
<evidence type="ECO:0000313" key="2">
    <source>
        <dbReference type="Proteomes" id="UP001432322"/>
    </source>
</evidence>
<gene>
    <name evidence="1" type="ORF">PFISCL1PPCAC_17429</name>
</gene>
<name>A0AAV5W551_9BILA</name>
<dbReference type="AlphaFoldDB" id="A0AAV5W551"/>
<comment type="caution">
    <text evidence="1">The sequence shown here is derived from an EMBL/GenBank/DDBJ whole genome shotgun (WGS) entry which is preliminary data.</text>
</comment>
<accession>A0AAV5W551</accession>
<evidence type="ECO:0000313" key="1">
    <source>
        <dbReference type="EMBL" id="GMT26132.1"/>
    </source>
</evidence>
<keyword evidence="2" id="KW-1185">Reference proteome</keyword>
<dbReference type="EMBL" id="BTSY01000004">
    <property type="protein sequence ID" value="GMT26132.1"/>
    <property type="molecule type" value="Genomic_DNA"/>
</dbReference>
<sequence>MKRITFTEGDRLLQGFFHRQANDGTIFHVRSCENPTIHVQFSGNKITATHAWQGDIKSYACFGGSLYFFADKIYKATFVPPEGIQIDAIRELEPEEKRESNMLLSRMRDGKKVIYRACDAPNDGIEIDAADDDLKDYYPLAIHRGKLVFLKYANEVSARAISKNIIGISILGTPMEKAIYANDDSAFIYLCTTWTLFMLEVSTMQLFSTKHRNGQKLCLEYVIGVHDGTITVKAYSRGEFRLYAAPIPNIQDMKEVLAVDKKRRREDVDLAEEIEKQTK</sequence>
<proteinExistence type="predicted"/>
<dbReference type="Proteomes" id="UP001432322">
    <property type="component" value="Unassembled WGS sequence"/>
</dbReference>
<reference evidence="1" key="1">
    <citation type="submission" date="2023-10" db="EMBL/GenBank/DDBJ databases">
        <title>Genome assembly of Pristionchus species.</title>
        <authorList>
            <person name="Yoshida K."/>
            <person name="Sommer R.J."/>
        </authorList>
    </citation>
    <scope>NUCLEOTIDE SEQUENCE</scope>
    <source>
        <strain evidence="1">RS5133</strain>
    </source>
</reference>
<protein>
    <submittedName>
        <fullName evidence="1">Uncharacterized protein</fullName>
    </submittedName>
</protein>
<feature type="non-terminal residue" evidence="1">
    <location>
        <position position="279"/>
    </location>
</feature>